<comment type="catalytic activity">
    <reaction evidence="10">
        <text>5,6-dihydrouridine(20) in tRNA + NAD(+) = uridine(20) in tRNA + NADH + H(+)</text>
        <dbReference type="Rhea" id="RHEA:53340"/>
        <dbReference type="Rhea" id="RHEA-COMP:13533"/>
        <dbReference type="Rhea" id="RHEA-COMP:13534"/>
        <dbReference type="ChEBI" id="CHEBI:15378"/>
        <dbReference type="ChEBI" id="CHEBI:57540"/>
        <dbReference type="ChEBI" id="CHEBI:57945"/>
        <dbReference type="ChEBI" id="CHEBI:65315"/>
        <dbReference type="ChEBI" id="CHEBI:74443"/>
        <dbReference type="EC" id="1.3.1.91"/>
    </reaction>
</comment>
<evidence type="ECO:0000256" key="5">
    <source>
        <dbReference type="ARBA" id="ARBA00022694"/>
    </source>
</evidence>
<feature type="binding site" evidence="10 13">
    <location>
        <begin position="223"/>
        <end position="225"/>
    </location>
    <ligand>
        <name>FMN</name>
        <dbReference type="ChEBI" id="CHEBI:58210"/>
    </ligand>
</feature>
<dbReference type="SUPFAM" id="SSF51395">
    <property type="entry name" value="FMN-linked oxidoreductases"/>
    <property type="match status" value="1"/>
</dbReference>
<evidence type="ECO:0000256" key="4">
    <source>
        <dbReference type="ARBA" id="ARBA00022643"/>
    </source>
</evidence>
<dbReference type="CDD" id="cd02801">
    <property type="entry name" value="DUS_like_FMN"/>
    <property type="match status" value="1"/>
</dbReference>
<feature type="binding site" evidence="10">
    <location>
        <begin position="29"/>
        <end position="31"/>
    </location>
    <ligand>
        <name>FMN</name>
        <dbReference type="ChEBI" id="CHEBI:58210"/>
    </ligand>
</feature>
<feature type="binding site" evidence="10 13">
    <location>
        <position position="150"/>
    </location>
    <ligand>
        <name>FMN</name>
        <dbReference type="ChEBI" id="CHEBI:58210"/>
    </ligand>
</feature>
<evidence type="ECO:0000256" key="2">
    <source>
        <dbReference type="ARBA" id="ARBA00022555"/>
    </source>
</evidence>
<dbReference type="OrthoDB" id="9783413at2"/>
<feature type="site" description="Interacts with tRNA; defines subfamily-specific binding signature" evidence="10">
    <location>
        <position position="311"/>
    </location>
</feature>
<dbReference type="GO" id="GO:0000049">
    <property type="term" value="F:tRNA binding"/>
    <property type="evidence" value="ECO:0007669"/>
    <property type="project" value="UniProtKB-UniRule"/>
</dbReference>
<keyword evidence="4 10" id="KW-0288">FMN</keyword>
<evidence type="ECO:0000259" key="14">
    <source>
        <dbReference type="Pfam" id="PF01207"/>
    </source>
</evidence>
<feature type="site" description="Interacts with tRNA; defines subfamily-specific binding signature" evidence="10">
    <location>
        <position position="314"/>
    </location>
</feature>
<evidence type="ECO:0000313" key="16">
    <source>
        <dbReference type="Proteomes" id="UP000078224"/>
    </source>
</evidence>
<feature type="binding site" evidence="10 13">
    <location>
        <position position="183"/>
    </location>
    <ligand>
        <name>FMN</name>
        <dbReference type="ChEBI" id="CHEBI:58210"/>
    </ligand>
</feature>
<comment type="catalytic activity">
    <reaction evidence="10">
        <text>5,6-dihydrouridine(20a) in tRNA + NADP(+) = uridine(20a) in tRNA + NADPH + H(+)</text>
        <dbReference type="Rhea" id="RHEA:53344"/>
        <dbReference type="Rhea" id="RHEA-COMP:13535"/>
        <dbReference type="Rhea" id="RHEA-COMP:13536"/>
        <dbReference type="ChEBI" id="CHEBI:15378"/>
        <dbReference type="ChEBI" id="CHEBI:57783"/>
        <dbReference type="ChEBI" id="CHEBI:58349"/>
        <dbReference type="ChEBI" id="CHEBI:65315"/>
        <dbReference type="ChEBI" id="CHEBI:74443"/>
    </reaction>
</comment>
<dbReference type="InterPro" id="IPR004653">
    <property type="entry name" value="DusA"/>
</dbReference>
<comment type="function">
    <text evidence="9 10">Catalyzes the synthesis of 5,6-dihydrouridine (D), a modified base found in the D-loop of most tRNAs, via the reduction of the C5-C6 double bond in target uridines. Specifically modifies U20 and U20a in tRNAs.</text>
</comment>
<dbReference type="RefSeq" id="WP_068909268.1">
    <property type="nucleotide sequence ID" value="NZ_LXEW01000037.1"/>
</dbReference>
<dbReference type="InterPro" id="IPR001269">
    <property type="entry name" value="DUS_fam"/>
</dbReference>
<keyword evidence="2 10" id="KW-0820">tRNA-binding</keyword>
<keyword evidence="16" id="KW-1185">Reference proteome</keyword>
<proteinExistence type="inferred from homology"/>
<feature type="binding site" evidence="10 13">
    <location>
        <position position="81"/>
    </location>
    <ligand>
        <name>FMN</name>
        <dbReference type="ChEBI" id="CHEBI:58210"/>
    </ligand>
</feature>
<dbReference type="PIRSF" id="PIRSF006621">
    <property type="entry name" value="Dus"/>
    <property type="match status" value="1"/>
</dbReference>
<reference evidence="15 16" key="1">
    <citation type="submission" date="2016-04" db="EMBL/GenBank/DDBJ databases">
        <title>ATOL: Assembling a taxonomically balanced genome-scale reconstruction of the evolutionary history of the Enterobacteriaceae.</title>
        <authorList>
            <person name="Plunkett G.III."/>
            <person name="Neeno-Eckwall E.C."/>
            <person name="Glasner J.D."/>
            <person name="Perna N.T."/>
        </authorList>
    </citation>
    <scope>NUCLEOTIDE SEQUENCE [LARGE SCALE GENOMIC DNA]</scope>
    <source>
        <strain evidence="15 16">ATCC 35613</strain>
    </source>
</reference>
<comment type="catalytic activity">
    <reaction evidence="10">
        <text>5,6-dihydrouridine(20a) in tRNA + NAD(+) = uridine(20a) in tRNA + NADH + H(+)</text>
        <dbReference type="Rhea" id="RHEA:53348"/>
        <dbReference type="Rhea" id="RHEA-COMP:13535"/>
        <dbReference type="Rhea" id="RHEA-COMP:13536"/>
        <dbReference type="ChEBI" id="CHEBI:15378"/>
        <dbReference type="ChEBI" id="CHEBI:57540"/>
        <dbReference type="ChEBI" id="CHEBI:57945"/>
        <dbReference type="ChEBI" id="CHEBI:65315"/>
        <dbReference type="ChEBI" id="CHEBI:74443"/>
    </reaction>
</comment>
<comment type="cofactor">
    <cofactor evidence="1 10 11 13">
        <name>FMN</name>
        <dbReference type="ChEBI" id="CHEBI:58210"/>
    </cofactor>
</comment>
<accession>A0A1B7JRE7</accession>
<dbReference type="FunFam" id="1.20.120.1460:FF:000001">
    <property type="entry name" value="tRNA-dihydrouridine(20/20a) synthase"/>
    <property type="match status" value="1"/>
</dbReference>
<dbReference type="GO" id="GO:0010181">
    <property type="term" value="F:FMN binding"/>
    <property type="evidence" value="ECO:0007669"/>
    <property type="project" value="UniProtKB-UniRule"/>
</dbReference>
<evidence type="ECO:0000313" key="15">
    <source>
        <dbReference type="EMBL" id="OAT50477.1"/>
    </source>
</evidence>
<dbReference type="Proteomes" id="UP000078224">
    <property type="component" value="Unassembled WGS sequence"/>
</dbReference>
<keyword evidence="6 10" id="KW-0521">NADP</keyword>
<evidence type="ECO:0000256" key="11">
    <source>
        <dbReference type="PIRNR" id="PIRNR006621"/>
    </source>
</evidence>
<evidence type="ECO:0000256" key="3">
    <source>
        <dbReference type="ARBA" id="ARBA00022630"/>
    </source>
</evidence>
<dbReference type="PANTHER" id="PTHR42907:SF1">
    <property type="entry name" value="FMN-LINKED OXIDOREDUCTASES SUPERFAMILY PROTEIN"/>
    <property type="match status" value="1"/>
</dbReference>
<dbReference type="Gene3D" id="3.20.20.70">
    <property type="entry name" value="Aldolase class I"/>
    <property type="match status" value="1"/>
</dbReference>
<dbReference type="GO" id="GO:0050660">
    <property type="term" value="F:flavin adenine dinucleotide binding"/>
    <property type="evidence" value="ECO:0007669"/>
    <property type="project" value="InterPro"/>
</dbReference>
<feature type="domain" description="DUS-like FMN-binding" evidence="14">
    <location>
        <begin position="27"/>
        <end position="333"/>
    </location>
</feature>
<feature type="site" description="Interacts with tRNA" evidence="10">
    <location>
        <position position="198"/>
    </location>
</feature>
<dbReference type="PATRIC" id="fig|1354272.4.peg.2689"/>
<organism evidence="15 16">
    <name type="scientific">Providencia heimbachae ATCC 35613</name>
    <dbReference type="NCBI Taxonomy" id="1354272"/>
    <lineage>
        <taxon>Bacteria</taxon>
        <taxon>Pseudomonadati</taxon>
        <taxon>Pseudomonadota</taxon>
        <taxon>Gammaproteobacteria</taxon>
        <taxon>Enterobacterales</taxon>
        <taxon>Morganellaceae</taxon>
        <taxon>Providencia</taxon>
    </lineage>
</organism>
<keyword evidence="3 10" id="KW-0285">Flavoprotein</keyword>
<dbReference type="Gene3D" id="1.20.120.1460">
    <property type="match status" value="1"/>
</dbReference>
<feature type="site" description="Interacts with tRNA" evidence="10">
    <location>
        <position position="108"/>
    </location>
</feature>
<dbReference type="InterPro" id="IPR035587">
    <property type="entry name" value="DUS-like_FMN-bd"/>
</dbReference>
<comment type="similarity">
    <text evidence="10">Belongs to the Dus family. DusA subfamily.</text>
</comment>
<dbReference type="NCBIfam" id="TIGR00742">
    <property type="entry name" value="yjbN"/>
    <property type="match status" value="1"/>
</dbReference>
<dbReference type="InterPro" id="IPR018517">
    <property type="entry name" value="tRNA_hU_synthase_CS"/>
</dbReference>
<name>A0A1B7JRE7_9GAMM</name>
<feature type="active site" description="Proton donor" evidence="10 12">
    <location>
        <position position="111"/>
    </location>
</feature>
<feature type="site" description="Interacts with tRNA; defines subfamily-specific binding signature" evidence="10">
    <location>
        <position position="195"/>
    </location>
</feature>
<evidence type="ECO:0000256" key="9">
    <source>
        <dbReference type="ARBA" id="ARBA00058013"/>
    </source>
</evidence>
<comment type="caution">
    <text evidence="15">The sequence shown here is derived from an EMBL/GenBank/DDBJ whole genome shotgun (WGS) entry which is preliminary data.</text>
</comment>
<evidence type="ECO:0000256" key="1">
    <source>
        <dbReference type="ARBA" id="ARBA00001917"/>
    </source>
</evidence>
<dbReference type="InterPro" id="IPR013785">
    <property type="entry name" value="Aldolase_TIM"/>
</dbReference>
<sequence>MHQNTSGSKLAGNTSTQGYQNLNRFSVAPMLDWTDRHCRYFHRLLSKNTLLYTEMVTTGAIIYGKGDYLAYSEEEHPVALQLGGSDPAALAQCAKLAQERGYDEINLNVGCPSDRVQNGRFGACLMGDAQLVADCIKAMQDVVSIPVTVKTRIGIDEQDSYEFLCDFIDTVSTKGGCEMFIIHARKAWLSGLSPKENREIPPLDYPRVYQLKRDFSHLTMAINGGVKTLDEAKEHLKHLDGVMVGREAYQNPSILTAVDNQLFGEQYPIVDAIEAVRQMYPYIENELSKGAYLGHMTRHMLGIFQGIPGARQWRRYLSENAHKKGADLAVVEQALALVTRGE</sequence>
<comment type="similarity">
    <text evidence="11">Belongs to the dus family.</text>
</comment>
<dbReference type="EMBL" id="LXEW01000037">
    <property type="protein sequence ID" value="OAT50477.1"/>
    <property type="molecule type" value="Genomic_DNA"/>
</dbReference>
<dbReference type="PROSITE" id="PS01136">
    <property type="entry name" value="UPF0034"/>
    <property type="match status" value="1"/>
</dbReference>
<evidence type="ECO:0000256" key="8">
    <source>
        <dbReference type="ARBA" id="ARBA00023002"/>
    </source>
</evidence>
<evidence type="ECO:0000256" key="6">
    <source>
        <dbReference type="ARBA" id="ARBA00022857"/>
    </source>
</evidence>
<dbReference type="GO" id="GO:0102266">
    <property type="term" value="F:tRNA-dihydrouridine20a synthase activity"/>
    <property type="evidence" value="ECO:0007669"/>
    <property type="project" value="RHEA"/>
</dbReference>
<comment type="catalytic activity">
    <reaction evidence="10">
        <text>5,6-dihydrouridine(20) in tRNA + NADP(+) = uridine(20) in tRNA + NADPH + H(+)</text>
        <dbReference type="Rhea" id="RHEA:53336"/>
        <dbReference type="Rhea" id="RHEA-COMP:13533"/>
        <dbReference type="Rhea" id="RHEA-COMP:13534"/>
        <dbReference type="ChEBI" id="CHEBI:15378"/>
        <dbReference type="ChEBI" id="CHEBI:57783"/>
        <dbReference type="ChEBI" id="CHEBI:58349"/>
        <dbReference type="ChEBI" id="CHEBI:65315"/>
        <dbReference type="ChEBI" id="CHEBI:74443"/>
        <dbReference type="EC" id="1.3.1.91"/>
    </reaction>
</comment>
<protein>
    <recommendedName>
        <fullName evidence="10">tRNA-dihydrouridine(20/20a) synthase</fullName>
        <ecNumber evidence="10">1.3.1.91</ecNumber>
    </recommendedName>
    <alternativeName>
        <fullName evidence="10">U20-specific dihydrouridine synthase</fullName>
        <shortName evidence="10">U20-specific Dus</shortName>
    </alternativeName>
    <alternativeName>
        <fullName evidence="10">tRNA-dihydrouridine synthase A</fullName>
    </alternativeName>
</protein>
<keyword evidence="5 10" id="KW-0819">tRNA processing</keyword>
<dbReference type="FunFam" id="3.20.20.70:FF:000083">
    <property type="entry name" value="tRNA-dihydrouridine(20/20a) synthase"/>
    <property type="match status" value="1"/>
</dbReference>
<evidence type="ECO:0000256" key="13">
    <source>
        <dbReference type="PIRSR" id="PIRSR006621-2"/>
    </source>
</evidence>
<keyword evidence="7 10" id="KW-0694">RNA-binding</keyword>
<evidence type="ECO:0000256" key="7">
    <source>
        <dbReference type="ARBA" id="ARBA00022884"/>
    </source>
</evidence>
<dbReference type="GO" id="GO:0102264">
    <property type="term" value="F:tRNA-dihydrouridine20 synthase activity"/>
    <property type="evidence" value="ECO:0007669"/>
    <property type="project" value="UniProtKB-EC"/>
</dbReference>
<dbReference type="NCBIfam" id="NF008774">
    <property type="entry name" value="PRK11815.1"/>
    <property type="match status" value="1"/>
</dbReference>
<dbReference type="AlphaFoldDB" id="A0A1B7JRE7"/>
<keyword evidence="13" id="KW-0547">Nucleotide-binding</keyword>
<keyword evidence="8 10" id="KW-0560">Oxidoreductase</keyword>
<evidence type="ECO:0000256" key="12">
    <source>
        <dbReference type="PIRSR" id="PIRSR006621-1"/>
    </source>
</evidence>
<evidence type="ECO:0000256" key="10">
    <source>
        <dbReference type="HAMAP-Rule" id="MF_02041"/>
    </source>
</evidence>
<dbReference type="PANTHER" id="PTHR42907">
    <property type="entry name" value="FMN-LINKED OXIDOREDUCTASES SUPERFAMILY PROTEIN"/>
    <property type="match status" value="1"/>
</dbReference>
<feature type="binding site" evidence="10 13">
    <location>
        <begin position="245"/>
        <end position="246"/>
    </location>
    <ligand>
        <name>FMN</name>
        <dbReference type="ChEBI" id="CHEBI:58210"/>
    </ligand>
</feature>
<dbReference type="EC" id="1.3.1.91" evidence="10"/>
<dbReference type="HAMAP" id="MF_02041">
    <property type="entry name" value="DusA_subfam"/>
    <property type="match status" value="1"/>
</dbReference>
<gene>
    <name evidence="10" type="primary">dusA</name>
    <name evidence="15" type="ORF">M998_2639</name>
</gene>
<dbReference type="Pfam" id="PF01207">
    <property type="entry name" value="Dus"/>
    <property type="match status" value="1"/>
</dbReference>